<keyword evidence="1" id="KW-0175">Coiled coil</keyword>
<dbReference type="SUPFAM" id="SSF81383">
    <property type="entry name" value="F-box domain"/>
    <property type="match status" value="1"/>
</dbReference>
<gene>
    <name evidence="3" type="ORF">NLJ89_g798</name>
</gene>
<dbReference type="AlphaFoldDB" id="A0A9W8TG37"/>
<dbReference type="InterPro" id="IPR032675">
    <property type="entry name" value="LRR_dom_sf"/>
</dbReference>
<evidence type="ECO:0000256" key="1">
    <source>
        <dbReference type="SAM" id="Coils"/>
    </source>
</evidence>
<sequence length="518" mass="59421">MDLSKADAALQAYYTLPPGEALAMKTVVAGIDQKIQDVESELHRLQDTVAKLTQERSLFLEQRDKYYSSMSLLRTLPTENVQQIFQFSISSDIKMRTTICLVCRFWRDAAMRAPSLWTTIQVFEKKESKETPSVESINTLLSRSGSLLLTLRFDSDWGYRPKPVAFPLEHLFKSVDPSRWLSISLKLPHEYSLPFPRKKKNTWTNLKTLSLSTQQHDLRNQNFPALGHLDLQGLLERTSFQINFPWSTLTSLKLDFAMKLEAFLNILPSCALLHQIVITVNAGRSFDSSSESDNSDAVASPSQPVMLKNLQELSISANRFPDGLLPRMKTPVLRRFTCRVFEDYLDYGLDDEGQLLPFLGQVANTLEALHIDYEDPDDQSLHDCLKNMPNLAELRLHSLSDQTAEFLTFLTFTPSCRNVPNLEKLEIMMPNQEHMDIDGDPGTEELFIALVQSRWWNDAVLHSPEHSDDESDVRSFCRRLKYAAFRSLEGSEFQWIERLENLKKQCEGTIDVQFEVIR</sequence>
<dbReference type="InterPro" id="IPR036047">
    <property type="entry name" value="F-box-like_dom_sf"/>
</dbReference>
<evidence type="ECO:0000313" key="4">
    <source>
        <dbReference type="Proteomes" id="UP001148786"/>
    </source>
</evidence>
<name>A0A9W8TG37_9AGAR</name>
<dbReference type="PANTHER" id="PTHR38926">
    <property type="entry name" value="F-BOX DOMAIN CONTAINING PROTEIN, EXPRESSED"/>
    <property type="match status" value="1"/>
</dbReference>
<dbReference type="Gene3D" id="1.20.1280.50">
    <property type="match status" value="1"/>
</dbReference>
<reference evidence="3" key="1">
    <citation type="submission" date="2022-07" db="EMBL/GenBank/DDBJ databases">
        <title>Genome Sequence of Agrocybe chaxingu.</title>
        <authorList>
            <person name="Buettner E."/>
        </authorList>
    </citation>
    <scope>NUCLEOTIDE SEQUENCE</scope>
    <source>
        <strain evidence="3">MP-N11</strain>
    </source>
</reference>
<accession>A0A9W8TG37</accession>
<evidence type="ECO:0000313" key="3">
    <source>
        <dbReference type="EMBL" id="KAJ3516972.1"/>
    </source>
</evidence>
<proteinExistence type="predicted"/>
<dbReference type="InterPro" id="IPR001810">
    <property type="entry name" value="F-box_dom"/>
</dbReference>
<dbReference type="Proteomes" id="UP001148786">
    <property type="component" value="Unassembled WGS sequence"/>
</dbReference>
<feature type="coiled-coil region" evidence="1">
    <location>
        <begin position="28"/>
        <end position="62"/>
    </location>
</feature>
<evidence type="ECO:0000259" key="2">
    <source>
        <dbReference type="Pfam" id="PF12937"/>
    </source>
</evidence>
<keyword evidence="4" id="KW-1185">Reference proteome</keyword>
<dbReference type="EMBL" id="JANKHO010000035">
    <property type="protein sequence ID" value="KAJ3516972.1"/>
    <property type="molecule type" value="Genomic_DNA"/>
</dbReference>
<feature type="domain" description="F-box" evidence="2">
    <location>
        <begin position="74"/>
        <end position="120"/>
    </location>
</feature>
<protein>
    <recommendedName>
        <fullName evidence="2">F-box domain-containing protein</fullName>
    </recommendedName>
</protein>
<dbReference type="PANTHER" id="PTHR38926:SF5">
    <property type="entry name" value="F-BOX AND LEUCINE-RICH REPEAT PROTEIN 6"/>
    <property type="match status" value="1"/>
</dbReference>
<dbReference type="OrthoDB" id="2900522at2759"/>
<dbReference type="SUPFAM" id="SSF52047">
    <property type="entry name" value="RNI-like"/>
    <property type="match status" value="1"/>
</dbReference>
<organism evidence="3 4">
    <name type="scientific">Agrocybe chaxingu</name>
    <dbReference type="NCBI Taxonomy" id="84603"/>
    <lineage>
        <taxon>Eukaryota</taxon>
        <taxon>Fungi</taxon>
        <taxon>Dikarya</taxon>
        <taxon>Basidiomycota</taxon>
        <taxon>Agaricomycotina</taxon>
        <taxon>Agaricomycetes</taxon>
        <taxon>Agaricomycetidae</taxon>
        <taxon>Agaricales</taxon>
        <taxon>Agaricineae</taxon>
        <taxon>Strophariaceae</taxon>
        <taxon>Agrocybe</taxon>
    </lineage>
</organism>
<comment type="caution">
    <text evidence="3">The sequence shown here is derived from an EMBL/GenBank/DDBJ whole genome shotgun (WGS) entry which is preliminary data.</text>
</comment>
<dbReference type="Gene3D" id="3.80.10.10">
    <property type="entry name" value="Ribonuclease Inhibitor"/>
    <property type="match status" value="1"/>
</dbReference>
<dbReference type="Pfam" id="PF12937">
    <property type="entry name" value="F-box-like"/>
    <property type="match status" value="1"/>
</dbReference>